<dbReference type="PROSITE" id="PS50110">
    <property type="entry name" value="RESPONSE_REGULATORY"/>
    <property type="match status" value="1"/>
</dbReference>
<accession>A0A2W2D036</accession>
<dbReference type="SMART" id="SM00421">
    <property type="entry name" value="HTH_LUXR"/>
    <property type="match status" value="1"/>
</dbReference>
<dbReference type="RefSeq" id="WP_111246309.1">
    <property type="nucleotide sequence ID" value="NZ_AP023358.1"/>
</dbReference>
<evidence type="ECO:0000256" key="4">
    <source>
        <dbReference type="ARBA" id="ARBA00023163"/>
    </source>
</evidence>
<dbReference type="PANTHER" id="PTHR43214">
    <property type="entry name" value="TWO-COMPONENT RESPONSE REGULATOR"/>
    <property type="match status" value="1"/>
</dbReference>
<evidence type="ECO:0000313" key="6">
    <source>
        <dbReference type="Proteomes" id="UP000248627"/>
    </source>
</evidence>
<evidence type="ECO:0000256" key="3">
    <source>
        <dbReference type="ARBA" id="ARBA00023125"/>
    </source>
</evidence>
<dbReference type="GO" id="GO:0003677">
    <property type="term" value="F:DNA binding"/>
    <property type="evidence" value="ECO:0007669"/>
    <property type="project" value="UniProtKB-KW"/>
</dbReference>
<reference evidence="5 6" key="1">
    <citation type="submission" date="2018-01" db="EMBL/GenBank/DDBJ databases">
        <title>Draft genome sequence of Jishengella endophytica.</title>
        <authorList>
            <person name="Sahin N."/>
            <person name="Ay H."/>
            <person name="Saygin H."/>
        </authorList>
    </citation>
    <scope>NUCLEOTIDE SEQUENCE [LARGE SCALE GENOMIC DNA]</scope>
    <source>
        <strain evidence="5 6">DSM 45430</strain>
    </source>
</reference>
<keyword evidence="6" id="KW-1185">Reference proteome</keyword>
<dbReference type="OrthoDB" id="9808843at2"/>
<evidence type="ECO:0000313" key="5">
    <source>
        <dbReference type="EMBL" id="PZF85843.1"/>
    </source>
</evidence>
<dbReference type="PRINTS" id="PR00038">
    <property type="entry name" value="HTHLUXR"/>
</dbReference>
<dbReference type="Pfam" id="PF00072">
    <property type="entry name" value="Response_reg"/>
    <property type="match status" value="1"/>
</dbReference>
<protein>
    <submittedName>
        <fullName evidence="5">DNA-binding response regulator</fullName>
    </submittedName>
</protein>
<dbReference type="CDD" id="cd17535">
    <property type="entry name" value="REC_NarL-like"/>
    <property type="match status" value="1"/>
</dbReference>
<name>A0A2W2D036_9ACTN</name>
<dbReference type="SUPFAM" id="SSF46894">
    <property type="entry name" value="C-terminal effector domain of the bipartite response regulators"/>
    <property type="match status" value="1"/>
</dbReference>
<organism evidence="5 6">
    <name type="scientific">Micromonospora endophytica</name>
    <dbReference type="NCBI Taxonomy" id="515350"/>
    <lineage>
        <taxon>Bacteria</taxon>
        <taxon>Bacillati</taxon>
        <taxon>Actinomycetota</taxon>
        <taxon>Actinomycetes</taxon>
        <taxon>Micromonosporales</taxon>
        <taxon>Micromonosporaceae</taxon>
        <taxon>Micromonospora</taxon>
    </lineage>
</organism>
<dbReference type="Pfam" id="PF00196">
    <property type="entry name" value="GerE"/>
    <property type="match status" value="1"/>
</dbReference>
<dbReference type="InterPro" id="IPR058245">
    <property type="entry name" value="NreC/VraR/RcsB-like_REC"/>
</dbReference>
<dbReference type="CDD" id="cd06170">
    <property type="entry name" value="LuxR_C_like"/>
    <property type="match status" value="1"/>
</dbReference>
<dbReference type="PROSITE" id="PS50043">
    <property type="entry name" value="HTH_LUXR_2"/>
    <property type="match status" value="1"/>
</dbReference>
<evidence type="ECO:0000256" key="2">
    <source>
        <dbReference type="ARBA" id="ARBA00023015"/>
    </source>
</evidence>
<proteinExistence type="predicted"/>
<dbReference type="InterPro" id="IPR039420">
    <property type="entry name" value="WalR-like"/>
</dbReference>
<keyword evidence="2" id="KW-0805">Transcription regulation</keyword>
<dbReference type="GO" id="GO:0000160">
    <property type="term" value="P:phosphorelay signal transduction system"/>
    <property type="evidence" value="ECO:0007669"/>
    <property type="project" value="InterPro"/>
</dbReference>
<dbReference type="Gene3D" id="3.40.50.2300">
    <property type="match status" value="1"/>
</dbReference>
<keyword evidence="1" id="KW-0597">Phosphoprotein</keyword>
<keyword evidence="4" id="KW-0804">Transcription</keyword>
<comment type="caution">
    <text evidence="5">The sequence shown here is derived from an EMBL/GenBank/DDBJ whole genome shotgun (WGS) entry which is preliminary data.</text>
</comment>
<dbReference type="EMBL" id="POTX01000332">
    <property type="protein sequence ID" value="PZF85843.1"/>
    <property type="molecule type" value="Genomic_DNA"/>
</dbReference>
<dbReference type="InterPro" id="IPR016032">
    <property type="entry name" value="Sig_transdc_resp-reg_C-effctor"/>
</dbReference>
<keyword evidence="3 5" id="KW-0238">DNA-binding</keyword>
<dbReference type="PANTHER" id="PTHR43214:SF24">
    <property type="entry name" value="TRANSCRIPTIONAL REGULATORY PROTEIN NARL-RELATED"/>
    <property type="match status" value="1"/>
</dbReference>
<dbReference type="SMART" id="SM00448">
    <property type="entry name" value="REC"/>
    <property type="match status" value="1"/>
</dbReference>
<dbReference type="SUPFAM" id="SSF52172">
    <property type="entry name" value="CheY-like"/>
    <property type="match status" value="1"/>
</dbReference>
<sequence>MTSVLVVDDQDLVRAGIRTLLAADPQLTVVGEAADGRTAIRLARQFQPDVVLMDIRMPVLDGLAATAAIRADSTLAATRVLILTTFDDDADIIEAVRLGAAGYLLKDTPSEELRRAVHTAAAGGNLLSPTVTRRVMERLAAVPKPPRPDPRLDVLTERERAVLTRVGLGETNDEIGRALFISPATARTYVSRLLAKLDARDRTALAVIAHRANLTPPPPPLRG</sequence>
<dbReference type="Proteomes" id="UP000248627">
    <property type="component" value="Unassembled WGS sequence"/>
</dbReference>
<dbReference type="InterPro" id="IPR000792">
    <property type="entry name" value="Tscrpt_reg_LuxR_C"/>
</dbReference>
<dbReference type="GO" id="GO:0006355">
    <property type="term" value="P:regulation of DNA-templated transcription"/>
    <property type="evidence" value="ECO:0007669"/>
    <property type="project" value="InterPro"/>
</dbReference>
<dbReference type="AlphaFoldDB" id="A0A2W2D036"/>
<dbReference type="InterPro" id="IPR001789">
    <property type="entry name" value="Sig_transdc_resp-reg_receiver"/>
</dbReference>
<gene>
    <name evidence="5" type="ORF">C1I93_28230</name>
</gene>
<dbReference type="InterPro" id="IPR011006">
    <property type="entry name" value="CheY-like_superfamily"/>
</dbReference>
<evidence type="ECO:0000256" key="1">
    <source>
        <dbReference type="ARBA" id="ARBA00022553"/>
    </source>
</evidence>